<feature type="transmembrane region" description="Helical" evidence="2">
    <location>
        <begin position="206"/>
        <end position="229"/>
    </location>
</feature>
<keyword evidence="2" id="KW-0472">Membrane</keyword>
<feature type="transmembrane region" description="Helical" evidence="2">
    <location>
        <begin position="46"/>
        <end position="65"/>
    </location>
</feature>
<dbReference type="EMBL" id="CAMXCT030006579">
    <property type="protein sequence ID" value="CAL4803653.1"/>
    <property type="molecule type" value="Genomic_DNA"/>
</dbReference>
<evidence type="ECO:0000313" key="3">
    <source>
        <dbReference type="EMBL" id="CAI4016341.1"/>
    </source>
</evidence>
<name>A0A9P1DU80_9DINO</name>
<sequence length="577" mass="64205">MEAAERDAKTLESEESNPEDNADRVKMHESAQRVDRFAKVHFRSMVGIKFMGLLALASLLAVEWVSEVRSDESQRVIELTSLGKDVQLYDLVLTTSARMLTLTGDIHHRDNYFLKVEPLEDALRGIEMKAPEIASKFNDLTVVANDKLIALEGEALDLAATNRTAATAVLFGKEYLANKELLANGLAVLDRLIGESRESHEATQTWWSWVSTSVVIAAFLSEVMLMVVVHRLDRRLEMLSLESDVYQNRYDLWLRKQLLDSAASTMKMLQIKKSRQTLDRSLTVPQIHEDKTPRLIMRRRLFVLSMMAEGLALSGFAIPATLTLIALNNAQTAEPLQKLLLHAKSTEFYDMALTTSAQLCVLTGDTTWAQLYDGYVAPMDDTLLGLSEVAPGIADTFASSTSTANTFLIDLETVALENCGVDNRRGTEILFGPAYSGNKTVLLQGIKDITHAAEVALKDHEDHKEEHTNMARVLLIISTFLIVAADLCTVVIAAWMEALSVTHHKDLEDAEVEAKFMRNLLAMIQTSLVTQSANAGNFANISNMDSKSEESRLLVQAGIYDSEYDELHEFKRHIASI</sequence>
<dbReference type="EMBL" id="CAMXCT020006579">
    <property type="protein sequence ID" value="CAL1169716.1"/>
    <property type="molecule type" value="Genomic_DNA"/>
</dbReference>
<organism evidence="3">
    <name type="scientific">Cladocopium goreaui</name>
    <dbReference type="NCBI Taxonomy" id="2562237"/>
    <lineage>
        <taxon>Eukaryota</taxon>
        <taxon>Sar</taxon>
        <taxon>Alveolata</taxon>
        <taxon>Dinophyceae</taxon>
        <taxon>Suessiales</taxon>
        <taxon>Symbiodiniaceae</taxon>
        <taxon>Cladocopium</taxon>
    </lineage>
</organism>
<dbReference type="EMBL" id="CAMXCT010006579">
    <property type="protein sequence ID" value="CAI4016341.1"/>
    <property type="molecule type" value="Genomic_DNA"/>
</dbReference>
<keyword evidence="2" id="KW-0812">Transmembrane</keyword>
<keyword evidence="2" id="KW-1133">Transmembrane helix</keyword>
<feature type="compositionally biased region" description="Basic and acidic residues" evidence="1">
    <location>
        <begin position="1"/>
        <end position="12"/>
    </location>
</feature>
<feature type="transmembrane region" description="Helical" evidence="2">
    <location>
        <begin position="473"/>
        <end position="495"/>
    </location>
</feature>
<feature type="transmembrane region" description="Helical" evidence="2">
    <location>
        <begin position="301"/>
        <end position="327"/>
    </location>
</feature>
<reference evidence="3" key="1">
    <citation type="submission" date="2022-10" db="EMBL/GenBank/DDBJ databases">
        <authorList>
            <person name="Chen Y."/>
            <person name="Dougan E. K."/>
            <person name="Chan C."/>
            <person name="Rhodes N."/>
            <person name="Thang M."/>
        </authorList>
    </citation>
    <scope>NUCLEOTIDE SEQUENCE</scope>
</reference>
<dbReference type="Proteomes" id="UP001152797">
    <property type="component" value="Unassembled WGS sequence"/>
</dbReference>
<evidence type="ECO:0000256" key="1">
    <source>
        <dbReference type="SAM" id="MobiDB-lite"/>
    </source>
</evidence>
<keyword evidence="5" id="KW-1185">Reference proteome</keyword>
<gene>
    <name evidence="3" type="ORF">C1SCF055_LOCUS41092</name>
</gene>
<evidence type="ECO:0000313" key="4">
    <source>
        <dbReference type="EMBL" id="CAL1169716.1"/>
    </source>
</evidence>
<feature type="region of interest" description="Disordered" evidence="1">
    <location>
        <begin position="1"/>
        <end position="28"/>
    </location>
</feature>
<protein>
    <submittedName>
        <fullName evidence="3">Uncharacterized protein</fullName>
    </submittedName>
</protein>
<accession>A0A9P1DU80</accession>
<dbReference type="AlphaFoldDB" id="A0A9P1DU80"/>
<comment type="caution">
    <text evidence="3">The sequence shown here is derived from an EMBL/GenBank/DDBJ whole genome shotgun (WGS) entry which is preliminary data.</text>
</comment>
<evidence type="ECO:0000313" key="5">
    <source>
        <dbReference type="Proteomes" id="UP001152797"/>
    </source>
</evidence>
<reference evidence="4" key="2">
    <citation type="submission" date="2024-04" db="EMBL/GenBank/DDBJ databases">
        <authorList>
            <person name="Chen Y."/>
            <person name="Shah S."/>
            <person name="Dougan E. K."/>
            <person name="Thang M."/>
            <person name="Chan C."/>
        </authorList>
    </citation>
    <scope>NUCLEOTIDE SEQUENCE [LARGE SCALE GENOMIC DNA]</scope>
</reference>
<proteinExistence type="predicted"/>
<evidence type="ECO:0000256" key="2">
    <source>
        <dbReference type="SAM" id="Phobius"/>
    </source>
</evidence>
<dbReference type="OrthoDB" id="413610at2759"/>